<evidence type="ECO:0000313" key="9">
    <source>
        <dbReference type="EMBL" id="PAV59508.1"/>
    </source>
</evidence>
<dbReference type="Proteomes" id="UP000218231">
    <property type="component" value="Unassembled WGS sequence"/>
</dbReference>
<evidence type="ECO:0008006" key="11">
    <source>
        <dbReference type="Google" id="ProtNLM"/>
    </source>
</evidence>
<evidence type="ECO:0000259" key="8">
    <source>
        <dbReference type="Pfam" id="PF02751"/>
    </source>
</evidence>
<dbReference type="PANTHER" id="PTHR10966">
    <property type="entry name" value="TRANSCRIPTION INITIATION FACTOR IIA SUBUNIT 2"/>
    <property type="match status" value="1"/>
</dbReference>
<protein>
    <recommendedName>
        <fullName evidence="11">Transcription initiation factor IIA subunit 2</fullName>
    </recommendedName>
</protein>
<dbReference type="SUPFAM" id="SSF50784">
    <property type="entry name" value="Transcription factor IIA (TFIIA), beta-barrel domain"/>
    <property type="match status" value="1"/>
</dbReference>
<name>A0A2A2JCK9_9BILA</name>
<dbReference type="CDD" id="cd10014">
    <property type="entry name" value="TFIIA_gamma_C"/>
    <property type="match status" value="1"/>
</dbReference>
<proteinExistence type="inferred from homology"/>
<dbReference type="Pfam" id="PF02751">
    <property type="entry name" value="TFIIA_gamma_C"/>
    <property type="match status" value="1"/>
</dbReference>
<dbReference type="STRING" id="2018661.A0A2A2JCK9"/>
<dbReference type="EMBL" id="LIAE01010517">
    <property type="protein sequence ID" value="PAV59508.1"/>
    <property type="molecule type" value="Genomic_DNA"/>
</dbReference>
<keyword evidence="5" id="KW-0539">Nucleus</keyword>
<sequence>MSSKRSKHAKSETTSNKLSAVERKEAGTSKAAAAPAEPTPTPSSAQSPQVYRETTLGIALNSVIDDFVSSGQISPVLASRILAIFDRNMSHALHYRCSNKLHFHAKEMLAYRYCDSVWTIILKDVEFRDISRSLQGIIPK</sequence>
<feature type="compositionally biased region" description="Low complexity" evidence="6">
    <location>
        <begin position="28"/>
        <end position="49"/>
    </location>
</feature>
<dbReference type="GO" id="GO:0005672">
    <property type="term" value="C:transcription factor TFIIA complex"/>
    <property type="evidence" value="ECO:0007669"/>
    <property type="project" value="InterPro"/>
</dbReference>
<keyword evidence="4" id="KW-0804">Transcription</keyword>
<reference evidence="9 10" key="1">
    <citation type="journal article" date="2017" name="Curr. Biol.">
        <title>Genome architecture and evolution of a unichromosomal asexual nematode.</title>
        <authorList>
            <person name="Fradin H."/>
            <person name="Zegar C."/>
            <person name="Gutwein M."/>
            <person name="Lucas J."/>
            <person name="Kovtun M."/>
            <person name="Corcoran D."/>
            <person name="Baugh L.R."/>
            <person name="Kiontke K."/>
            <person name="Gunsalus K."/>
            <person name="Fitch D.H."/>
            <person name="Piano F."/>
        </authorList>
    </citation>
    <scope>NUCLEOTIDE SEQUENCE [LARGE SCALE GENOMIC DNA]</scope>
    <source>
        <strain evidence="9">PF1309</strain>
    </source>
</reference>
<dbReference type="InterPro" id="IPR003194">
    <property type="entry name" value="TFIIA_gsu"/>
</dbReference>
<keyword evidence="3" id="KW-0805">Transcription regulation</keyword>
<evidence type="ECO:0000256" key="1">
    <source>
        <dbReference type="ARBA" id="ARBA00004123"/>
    </source>
</evidence>
<feature type="domain" description="Transcription initiation factor IIA gamma subunit C-terminal" evidence="8">
    <location>
        <begin position="110"/>
        <end position="129"/>
    </location>
</feature>
<comment type="caution">
    <text evidence="9">The sequence shown here is derived from an EMBL/GenBank/DDBJ whole genome shotgun (WGS) entry which is preliminary data.</text>
</comment>
<dbReference type="OrthoDB" id="586585at2759"/>
<dbReference type="InterPro" id="IPR015871">
    <property type="entry name" value="TFIIA_gsu_C"/>
</dbReference>
<evidence type="ECO:0000256" key="4">
    <source>
        <dbReference type="ARBA" id="ARBA00023163"/>
    </source>
</evidence>
<dbReference type="GO" id="GO:0006367">
    <property type="term" value="P:transcription initiation at RNA polymerase II promoter"/>
    <property type="evidence" value="ECO:0007669"/>
    <property type="project" value="InterPro"/>
</dbReference>
<evidence type="ECO:0000256" key="5">
    <source>
        <dbReference type="ARBA" id="ARBA00023242"/>
    </source>
</evidence>
<comment type="subcellular location">
    <subcellularLocation>
        <location evidence="1">Nucleus</location>
    </subcellularLocation>
</comment>
<keyword evidence="10" id="KW-1185">Reference proteome</keyword>
<dbReference type="InterPro" id="IPR015872">
    <property type="entry name" value="TFIIA_gsu_N"/>
</dbReference>
<dbReference type="Pfam" id="PF02268">
    <property type="entry name" value="TFIIA_gamma_N"/>
    <property type="match status" value="1"/>
</dbReference>
<dbReference type="InterPro" id="IPR009083">
    <property type="entry name" value="TFIIA_a-hlx"/>
</dbReference>
<dbReference type="Gene3D" id="1.10.287.190">
    <property type="entry name" value="Transcription factor IIA gamma subunit, alpha-helical domain"/>
    <property type="match status" value="1"/>
</dbReference>
<evidence type="ECO:0000313" key="10">
    <source>
        <dbReference type="Proteomes" id="UP000218231"/>
    </source>
</evidence>
<organism evidence="9 10">
    <name type="scientific">Diploscapter pachys</name>
    <dbReference type="NCBI Taxonomy" id="2018661"/>
    <lineage>
        <taxon>Eukaryota</taxon>
        <taxon>Metazoa</taxon>
        <taxon>Ecdysozoa</taxon>
        <taxon>Nematoda</taxon>
        <taxon>Chromadorea</taxon>
        <taxon>Rhabditida</taxon>
        <taxon>Rhabditina</taxon>
        <taxon>Rhabditomorpha</taxon>
        <taxon>Rhabditoidea</taxon>
        <taxon>Rhabditidae</taxon>
        <taxon>Diploscapter</taxon>
    </lineage>
</organism>
<accession>A0A2A2JCK9</accession>
<evidence type="ECO:0000256" key="6">
    <source>
        <dbReference type="SAM" id="MobiDB-lite"/>
    </source>
</evidence>
<dbReference type="AlphaFoldDB" id="A0A2A2JCK9"/>
<dbReference type="InterPro" id="IPR009088">
    <property type="entry name" value="TFIIA_b-brl"/>
</dbReference>
<dbReference type="SUPFAM" id="SSF47396">
    <property type="entry name" value="Transcription factor IIA (TFIIA), alpha-helical domain"/>
    <property type="match status" value="1"/>
</dbReference>
<feature type="domain" description="Transcription initiation factor IIA gamma subunit N-terminal" evidence="7">
    <location>
        <begin position="49"/>
        <end position="93"/>
    </location>
</feature>
<comment type="similarity">
    <text evidence="2">Belongs to the TFIIA subunit 2 family.</text>
</comment>
<gene>
    <name evidence="9" type="ORF">WR25_16314</name>
</gene>
<feature type="region of interest" description="Disordered" evidence="6">
    <location>
        <begin position="1"/>
        <end position="49"/>
    </location>
</feature>
<evidence type="ECO:0000259" key="7">
    <source>
        <dbReference type="Pfam" id="PF02268"/>
    </source>
</evidence>
<dbReference type="Gene3D" id="2.30.18.10">
    <property type="entry name" value="Transcription factor IIA (TFIIA), beta-barrel domain"/>
    <property type="match status" value="1"/>
</dbReference>
<evidence type="ECO:0000256" key="3">
    <source>
        <dbReference type="ARBA" id="ARBA00023015"/>
    </source>
</evidence>
<evidence type="ECO:0000256" key="2">
    <source>
        <dbReference type="ARBA" id="ARBA00007675"/>
    </source>
</evidence>